<evidence type="ECO:0000313" key="2">
    <source>
        <dbReference type="Proteomes" id="UP000593892"/>
    </source>
</evidence>
<dbReference type="AlphaFoldDB" id="A0A7S7NYT3"/>
<dbReference type="InterPro" id="IPR029058">
    <property type="entry name" value="AB_hydrolase_fold"/>
</dbReference>
<dbReference type="KEGG" id="pfer:IRI77_04485"/>
<protein>
    <recommendedName>
        <fullName evidence="3">Alpha/beta hydrolase</fullName>
    </recommendedName>
</protein>
<dbReference type="Proteomes" id="UP000593892">
    <property type="component" value="Chromosome"/>
</dbReference>
<keyword evidence="2" id="KW-1185">Reference proteome</keyword>
<reference evidence="1 2" key="1">
    <citation type="submission" date="2020-10" db="EMBL/GenBank/DDBJ databases">
        <title>Complete genome sequence of Paludibaculum fermentans P105T, a facultatively anaerobic acidobacterium capable of dissimilatory Fe(III) reduction.</title>
        <authorList>
            <person name="Dedysh S.N."/>
            <person name="Beletsky A.V."/>
            <person name="Kulichevskaya I.S."/>
            <person name="Mardanov A.V."/>
            <person name="Ravin N.V."/>
        </authorList>
    </citation>
    <scope>NUCLEOTIDE SEQUENCE [LARGE SCALE GENOMIC DNA]</scope>
    <source>
        <strain evidence="1 2">P105</strain>
    </source>
</reference>
<gene>
    <name evidence="1" type="ORF">IRI77_04485</name>
</gene>
<name>A0A7S7NYT3_PALFE</name>
<proteinExistence type="predicted"/>
<evidence type="ECO:0008006" key="3">
    <source>
        <dbReference type="Google" id="ProtNLM"/>
    </source>
</evidence>
<organism evidence="1 2">
    <name type="scientific">Paludibaculum fermentans</name>
    <dbReference type="NCBI Taxonomy" id="1473598"/>
    <lineage>
        <taxon>Bacteria</taxon>
        <taxon>Pseudomonadati</taxon>
        <taxon>Acidobacteriota</taxon>
        <taxon>Terriglobia</taxon>
        <taxon>Bryobacterales</taxon>
        <taxon>Bryobacteraceae</taxon>
        <taxon>Paludibaculum</taxon>
    </lineage>
</organism>
<evidence type="ECO:0000313" key="1">
    <source>
        <dbReference type="EMBL" id="QOY92291.1"/>
    </source>
</evidence>
<dbReference type="EMBL" id="CP063849">
    <property type="protein sequence ID" value="QOY92291.1"/>
    <property type="molecule type" value="Genomic_DNA"/>
</dbReference>
<sequence length="294" mass="31808">MGTWGRAAKWLQTPGKSDMKLGEISKDYRILIVPGIMNTCVADTPAYDKGRKALTDKYGLTTELLSVPNDSSEANAKAIASFIQEKMKDDKRKFIVVGYSKGTPDLQVALAQEAGVKENVAAFISTAGASGGSPVADSLPMQLDAYLSKVKQGKCQGNLAEGFKSLKKDVRQRFLSSYPHPMVPTYSLAAVTTAESVPKTAAQTFKMLSAWDKYNDSQLLKLDQIIPESKYLGVVNSDHLNVALSMGSTFPRAALLEATVRFVIDDLSKSGVIKPAETTKTEPKKKSWADGFGN</sequence>
<accession>A0A7S7NYT3</accession>
<dbReference type="SUPFAM" id="SSF53474">
    <property type="entry name" value="alpha/beta-Hydrolases"/>
    <property type="match status" value="1"/>
</dbReference>
<dbReference type="RefSeq" id="WP_194453945.1">
    <property type="nucleotide sequence ID" value="NZ_CP063849.1"/>
</dbReference>
<dbReference type="Gene3D" id="3.40.50.1820">
    <property type="entry name" value="alpha/beta hydrolase"/>
    <property type="match status" value="1"/>
</dbReference>